<accession>A0A7G2C743</accession>
<dbReference type="OrthoDB" id="1935339at2759"/>
<proteinExistence type="predicted"/>
<gene>
    <name evidence="2" type="ORF">ADEAN_000302100</name>
</gene>
<name>A0A7G2C743_9TRYP</name>
<dbReference type="SUPFAM" id="SSF57903">
    <property type="entry name" value="FYVE/PHD zinc finger"/>
    <property type="match status" value="1"/>
</dbReference>
<feature type="region of interest" description="Disordered" evidence="1">
    <location>
        <begin position="42"/>
        <end position="84"/>
    </location>
</feature>
<organism evidence="2 3">
    <name type="scientific">Angomonas deanei</name>
    <dbReference type="NCBI Taxonomy" id="59799"/>
    <lineage>
        <taxon>Eukaryota</taxon>
        <taxon>Discoba</taxon>
        <taxon>Euglenozoa</taxon>
        <taxon>Kinetoplastea</taxon>
        <taxon>Metakinetoplastina</taxon>
        <taxon>Trypanosomatida</taxon>
        <taxon>Trypanosomatidae</taxon>
        <taxon>Strigomonadinae</taxon>
        <taxon>Angomonas</taxon>
    </lineage>
</organism>
<reference evidence="2 3" key="1">
    <citation type="submission" date="2020-08" db="EMBL/GenBank/DDBJ databases">
        <authorList>
            <person name="Newling K."/>
            <person name="Davey J."/>
            <person name="Forrester S."/>
        </authorList>
    </citation>
    <scope>NUCLEOTIDE SEQUENCE [LARGE SCALE GENOMIC DNA]</scope>
    <source>
        <strain evidence="3">Crithidia deanei Carvalho (ATCC PRA-265)</strain>
    </source>
</reference>
<feature type="compositionally biased region" description="Basic and acidic residues" evidence="1">
    <location>
        <begin position="49"/>
        <end position="62"/>
    </location>
</feature>
<evidence type="ECO:0000313" key="3">
    <source>
        <dbReference type="Proteomes" id="UP000515908"/>
    </source>
</evidence>
<evidence type="ECO:0000313" key="2">
    <source>
        <dbReference type="EMBL" id="CAD2215566.1"/>
    </source>
</evidence>
<dbReference type="EMBL" id="LR877149">
    <property type="protein sequence ID" value="CAD2215566.1"/>
    <property type="molecule type" value="Genomic_DNA"/>
</dbReference>
<evidence type="ECO:0000256" key="1">
    <source>
        <dbReference type="SAM" id="MobiDB-lite"/>
    </source>
</evidence>
<dbReference type="InterPro" id="IPR011011">
    <property type="entry name" value="Znf_FYVE_PHD"/>
</dbReference>
<sequence length="233" mass="27193">MIFCDRRNCTYAAHLDCLHFEERPVTFVCASCQGALPSPLSAYEEEPAEEGKHAPTRREGKKIPMKLPIPQASKRPRPPTQADDDLYFLRPTKHSLAAMQSLKSMKEEQEAISSKRDLYFMEKARRNYELSNDSAVTRQDGFSIDRSEILNSEKRRKLESRLIRQFAKDMLPVVLEQQAVQSARLVLDSKGGINYNPQRRHNSPRRVTRGWRQWRRPEWRCGTSWTPWYGRRG</sequence>
<keyword evidence="3" id="KW-1185">Reference proteome</keyword>
<dbReference type="VEuPathDB" id="TriTrypDB:ADEAN_000302100"/>
<dbReference type="Proteomes" id="UP000515908">
    <property type="component" value="Chromosome 05"/>
</dbReference>
<protein>
    <submittedName>
        <fullName evidence="2">Uncharacterized protein</fullName>
    </submittedName>
</protein>
<dbReference type="AlphaFoldDB" id="A0A7G2C743"/>